<protein>
    <submittedName>
        <fullName evidence="4">Class I SAM-dependent methyltransferase</fullName>
        <ecNumber evidence="4">2.1.-.-</ecNumber>
    </submittedName>
</protein>
<name>A0AA90K1G3_9ACTN</name>
<proteinExistence type="predicted"/>
<accession>A0AA90K1G3</accession>
<dbReference type="CDD" id="cd02440">
    <property type="entry name" value="AdoMet_MTases"/>
    <property type="match status" value="1"/>
</dbReference>
<dbReference type="RefSeq" id="WP_271314549.1">
    <property type="nucleotide sequence ID" value="NZ_JABXJJ020000053.1"/>
</dbReference>
<dbReference type="Pfam" id="PF13649">
    <property type="entry name" value="Methyltransf_25"/>
    <property type="match status" value="1"/>
</dbReference>
<dbReference type="InterPro" id="IPR029063">
    <property type="entry name" value="SAM-dependent_MTases_sf"/>
</dbReference>
<evidence type="ECO:0000259" key="3">
    <source>
        <dbReference type="Pfam" id="PF13649"/>
    </source>
</evidence>
<evidence type="ECO:0000256" key="1">
    <source>
        <dbReference type="ARBA" id="ARBA00022603"/>
    </source>
</evidence>
<gene>
    <name evidence="4" type="ORF">POF50_031560</name>
</gene>
<dbReference type="InterPro" id="IPR051052">
    <property type="entry name" value="Diverse_substrate_MTase"/>
</dbReference>
<evidence type="ECO:0000313" key="4">
    <source>
        <dbReference type="EMBL" id="MDI5973826.1"/>
    </source>
</evidence>
<dbReference type="GO" id="GO:0032259">
    <property type="term" value="P:methylation"/>
    <property type="evidence" value="ECO:0007669"/>
    <property type="project" value="UniProtKB-KW"/>
</dbReference>
<sequence>MTDEHRKPVPAGQMFGAVAEVFDAARPGYAVALVPEVLAYADLRGRPMAEVGAGTGKATVPFAAALARRRTPLVAIEPDARMAEVLRRNTAAYPHVSVEVRGFECWRPEGRRYGLVLAATCWHWFDRDRRWDLVHAALAPGGAVALVWNPQGVRDPRLHARLAEVDARHGVAGSPHADLASVYADTARSWGPGSGWPEGECRGDARFTDLRSVRFHCDRRYDTVRYLDFLATVSAYRALPAARRARALADVARVLDGHGGGIDMDHITDLFLARVAR</sequence>
<keyword evidence="1 4" id="KW-0489">Methyltransferase</keyword>
<feature type="domain" description="Methyltransferase" evidence="3">
    <location>
        <begin position="50"/>
        <end position="142"/>
    </location>
</feature>
<comment type="caution">
    <text evidence="4">The sequence shown here is derived from an EMBL/GenBank/DDBJ whole genome shotgun (WGS) entry which is preliminary data.</text>
</comment>
<dbReference type="PANTHER" id="PTHR44942:SF4">
    <property type="entry name" value="METHYLTRANSFERASE TYPE 11 DOMAIN-CONTAINING PROTEIN"/>
    <property type="match status" value="1"/>
</dbReference>
<dbReference type="EC" id="2.1.-.-" evidence="4"/>
<keyword evidence="2 4" id="KW-0808">Transferase</keyword>
<dbReference type="EMBL" id="JABXJJ020000053">
    <property type="protein sequence ID" value="MDI5973826.1"/>
    <property type="molecule type" value="Genomic_DNA"/>
</dbReference>
<evidence type="ECO:0000256" key="2">
    <source>
        <dbReference type="ARBA" id="ARBA00022679"/>
    </source>
</evidence>
<dbReference type="AlphaFoldDB" id="A0AA90K1G3"/>
<organism evidence="4">
    <name type="scientific">Streptantibioticus silvisoli</name>
    <dbReference type="NCBI Taxonomy" id="2705255"/>
    <lineage>
        <taxon>Bacteria</taxon>
        <taxon>Bacillati</taxon>
        <taxon>Actinomycetota</taxon>
        <taxon>Actinomycetes</taxon>
        <taxon>Kitasatosporales</taxon>
        <taxon>Streptomycetaceae</taxon>
        <taxon>Streptantibioticus</taxon>
    </lineage>
</organism>
<reference evidence="4" key="1">
    <citation type="submission" date="2023-05" db="EMBL/GenBank/DDBJ databases">
        <title>Streptantibioticus silvisoli sp. nov., acidotolerant actinomycetes 1 from pine litter.</title>
        <authorList>
            <person name="Swiecimska M."/>
            <person name="Golinska P."/>
            <person name="Sangal V."/>
            <person name="Wachnowicz B."/>
            <person name="Goodfellow M."/>
        </authorList>
    </citation>
    <scope>NUCLEOTIDE SEQUENCE</scope>
    <source>
        <strain evidence="4">SL13</strain>
    </source>
</reference>
<dbReference type="InterPro" id="IPR041698">
    <property type="entry name" value="Methyltransf_25"/>
</dbReference>
<dbReference type="SUPFAM" id="SSF53335">
    <property type="entry name" value="S-adenosyl-L-methionine-dependent methyltransferases"/>
    <property type="match status" value="1"/>
</dbReference>
<dbReference type="GO" id="GO:0008168">
    <property type="term" value="F:methyltransferase activity"/>
    <property type="evidence" value="ECO:0007669"/>
    <property type="project" value="UniProtKB-KW"/>
</dbReference>
<dbReference type="PANTHER" id="PTHR44942">
    <property type="entry name" value="METHYLTRANSF_11 DOMAIN-CONTAINING PROTEIN"/>
    <property type="match status" value="1"/>
</dbReference>
<dbReference type="Gene3D" id="3.40.50.150">
    <property type="entry name" value="Vaccinia Virus protein VP39"/>
    <property type="match status" value="1"/>
</dbReference>